<feature type="domain" description="MSP" evidence="2">
    <location>
        <begin position="49"/>
        <end position="170"/>
    </location>
</feature>
<dbReference type="PROSITE" id="PS50202">
    <property type="entry name" value="MSP"/>
    <property type="match status" value="1"/>
</dbReference>
<evidence type="ECO:0000313" key="4">
    <source>
        <dbReference type="WBParaSite" id="Csp11.Scaffold629.g16400.t2"/>
    </source>
</evidence>
<feature type="region of interest" description="Disordered" evidence="1">
    <location>
        <begin position="412"/>
        <end position="541"/>
    </location>
</feature>
<dbReference type="Pfam" id="PF00635">
    <property type="entry name" value="Motile_Sperm"/>
    <property type="match status" value="1"/>
</dbReference>
<feature type="compositionally biased region" description="Basic and acidic residues" evidence="1">
    <location>
        <begin position="15"/>
        <end position="33"/>
    </location>
</feature>
<sequence>MAVFIPKPEVMRHPELYKAEKSEKDRDKSKLKENPPIPLEDPYNYQDVSNLVYPFVFDAPSVVFMGRIGLEPVTANLTIYNASHRSFWFKIKSSSREMFNIRQSCGKLEKGKQIIIPIIFYPNFKCPKPFCEYLNVYALFDNFKYDNAFEAFRRLDCLEPLKKRLYAEFILHENIGITQAVVNGKLLDMMKSKIDTMNNIRKKGYDKMLRTKKMQKEKRREAENKFNGGGQKKKNKKSGVTTKDGIDMKDKSAGKLKSVDEVKNERKKEEAIVEMFQKEFFLKIQLVDTTFKHKKLVFDKILFENLKEINETGMMTTSELQSKHKKMNEHKNCSVAASLVLQKTDKSSLNDRRKDRYEKLHIGVMDPKEYANVLWEEYRGFMKKKKIKTTEKGLSKMTNAEREMLLALKEAKEEKKKKKEMKDEKKEEKKSKRKEKNKKDEVVTEKEEKKDEKKQEEIKKDQKEEQKGDKKENEQKEEMKDNEKDKDKEQKEGEHVNLKEGNETKQPEENKDELKEKETKKVEILKEGNETGPSELPKQDH</sequence>
<dbReference type="InterPro" id="IPR000535">
    <property type="entry name" value="MSP_dom"/>
</dbReference>
<dbReference type="Gene3D" id="2.60.40.10">
    <property type="entry name" value="Immunoglobulins"/>
    <property type="match status" value="1"/>
</dbReference>
<proteinExistence type="predicted"/>
<feature type="region of interest" description="Disordered" evidence="1">
    <location>
        <begin position="15"/>
        <end position="39"/>
    </location>
</feature>
<dbReference type="InterPro" id="IPR013783">
    <property type="entry name" value="Ig-like_fold"/>
</dbReference>
<feature type="compositionally biased region" description="Basic and acidic residues" evidence="1">
    <location>
        <begin position="437"/>
        <end position="529"/>
    </location>
</feature>
<organism evidence="3 4">
    <name type="scientific">Caenorhabditis tropicalis</name>
    <dbReference type="NCBI Taxonomy" id="1561998"/>
    <lineage>
        <taxon>Eukaryota</taxon>
        <taxon>Metazoa</taxon>
        <taxon>Ecdysozoa</taxon>
        <taxon>Nematoda</taxon>
        <taxon>Chromadorea</taxon>
        <taxon>Rhabditida</taxon>
        <taxon>Rhabditina</taxon>
        <taxon>Rhabditomorpha</taxon>
        <taxon>Rhabditoidea</taxon>
        <taxon>Rhabditidae</taxon>
        <taxon>Peloderinae</taxon>
        <taxon>Caenorhabditis</taxon>
    </lineage>
</organism>
<dbReference type="InterPro" id="IPR008962">
    <property type="entry name" value="PapD-like_sf"/>
</dbReference>
<name>A0A1I7UA38_9PELO</name>
<dbReference type="STRING" id="1561998.A0A1I7UA38"/>
<feature type="compositionally biased region" description="Basic and acidic residues" evidence="1">
    <location>
        <begin position="412"/>
        <end position="430"/>
    </location>
</feature>
<dbReference type="WBParaSite" id="Csp11.Scaffold629.g16400.t2">
    <property type="protein sequence ID" value="Csp11.Scaffold629.g16400.t2"/>
    <property type="gene ID" value="Csp11.Scaffold629.g16400"/>
</dbReference>
<evidence type="ECO:0000259" key="2">
    <source>
        <dbReference type="PROSITE" id="PS50202"/>
    </source>
</evidence>
<dbReference type="SUPFAM" id="SSF49354">
    <property type="entry name" value="PapD-like"/>
    <property type="match status" value="1"/>
</dbReference>
<dbReference type="Proteomes" id="UP000095282">
    <property type="component" value="Unplaced"/>
</dbReference>
<feature type="region of interest" description="Disordered" evidence="1">
    <location>
        <begin position="212"/>
        <end position="248"/>
    </location>
</feature>
<keyword evidence="3" id="KW-1185">Reference proteome</keyword>
<protein>
    <submittedName>
        <fullName evidence="4">Major sperm protein</fullName>
    </submittedName>
</protein>
<reference evidence="4" key="1">
    <citation type="submission" date="2016-11" db="UniProtKB">
        <authorList>
            <consortium name="WormBaseParasite"/>
        </authorList>
    </citation>
    <scope>IDENTIFICATION</scope>
</reference>
<accession>A0A1I7UA38</accession>
<dbReference type="AlphaFoldDB" id="A0A1I7UA38"/>
<evidence type="ECO:0000313" key="3">
    <source>
        <dbReference type="Proteomes" id="UP000095282"/>
    </source>
</evidence>
<evidence type="ECO:0000256" key="1">
    <source>
        <dbReference type="SAM" id="MobiDB-lite"/>
    </source>
</evidence>